<protein>
    <submittedName>
        <fullName evidence="1">Uncharacterized protein</fullName>
    </submittedName>
</protein>
<evidence type="ECO:0000313" key="1">
    <source>
        <dbReference type="EMBL" id="KAJ7009703.1"/>
    </source>
</evidence>
<sequence length="125" mass="14629">MCGRAVILACKYYQTFWNSAFERNAMEDPHHLPPVLPACRRIYCTSKELQWPFNGDLDCCLFFILRCHMGSCRLLRYPRVFGIISTAAIIRYPGIISAYCNRPRQFLWWSNAFSVLSRIKIPVDM</sequence>
<dbReference type="Proteomes" id="UP001164929">
    <property type="component" value="Chromosome 1"/>
</dbReference>
<organism evidence="1 2">
    <name type="scientific">Populus alba x Populus x berolinensis</name>
    <dbReference type="NCBI Taxonomy" id="444605"/>
    <lineage>
        <taxon>Eukaryota</taxon>
        <taxon>Viridiplantae</taxon>
        <taxon>Streptophyta</taxon>
        <taxon>Embryophyta</taxon>
        <taxon>Tracheophyta</taxon>
        <taxon>Spermatophyta</taxon>
        <taxon>Magnoliopsida</taxon>
        <taxon>eudicotyledons</taxon>
        <taxon>Gunneridae</taxon>
        <taxon>Pentapetalae</taxon>
        <taxon>rosids</taxon>
        <taxon>fabids</taxon>
        <taxon>Malpighiales</taxon>
        <taxon>Salicaceae</taxon>
        <taxon>Saliceae</taxon>
        <taxon>Populus</taxon>
    </lineage>
</organism>
<gene>
    <name evidence="1" type="ORF">NC653_000415</name>
</gene>
<accession>A0AAD6RIJ0</accession>
<evidence type="ECO:0000313" key="2">
    <source>
        <dbReference type="Proteomes" id="UP001164929"/>
    </source>
</evidence>
<name>A0AAD6RIJ0_9ROSI</name>
<keyword evidence="2" id="KW-1185">Reference proteome</keyword>
<reference evidence="1 2" key="1">
    <citation type="journal article" date="2023" name="Mol. Ecol. Resour.">
        <title>Chromosome-level genome assembly of a triploid poplar Populus alba 'Berolinensis'.</title>
        <authorList>
            <person name="Chen S."/>
            <person name="Yu Y."/>
            <person name="Wang X."/>
            <person name="Wang S."/>
            <person name="Zhang T."/>
            <person name="Zhou Y."/>
            <person name="He R."/>
            <person name="Meng N."/>
            <person name="Wang Y."/>
            <person name="Liu W."/>
            <person name="Liu Z."/>
            <person name="Liu J."/>
            <person name="Guo Q."/>
            <person name="Huang H."/>
            <person name="Sederoff R.R."/>
            <person name="Wang G."/>
            <person name="Qu G."/>
            <person name="Chen S."/>
        </authorList>
    </citation>
    <scope>NUCLEOTIDE SEQUENCE [LARGE SCALE GENOMIC DNA]</scope>
    <source>
        <strain evidence="1">SC-2020</strain>
    </source>
</reference>
<comment type="caution">
    <text evidence="1">The sequence shown here is derived from an EMBL/GenBank/DDBJ whole genome shotgun (WGS) entry which is preliminary data.</text>
</comment>
<proteinExistence type="predicted"/>
<dbReference type="AlphaFoldDB" id="A0AAD6RIJ0"/>
<dbReference type="EMBL" id="JAQIZT010000001">
    <property type="protein sequence ID" value="KAJ7009703.1"/>
    <property type="molecule type" value="Genomic_DNA"/>
</dbReference>